<dbReference type="EMBL" id="JAQLKE010000027">
    <property type="protein sequence ID" value="MDB7084902.1"/>
    <property type="molecule type" value="Genomic_DNA"/>
</dbReference>
<dbReference type="InterPro" id="IPR010359">
    <property type="entry name" value="IrrE_HExxH"/>
</dbReference>
<sequence>MELKTKLKNIVNNYNTTNVKEICDYLDIEIAYTEFKAKTLESRLMIVDGNGYIFVRPNLDERYENFLIAHELGHYILHYDKNINFNFLKRIYKTRLEKEANEFAIRFLTYDVNMDNYENLEFLAKEKGIPLKIWYSLCEEI</sequence>
<dbReference type="Pfam" id="PF06114">
    <property type="entry name" value="Peptidase_M78"/>
    <property type="match status" value="1"/>
</dbReference>
<dbReference type="Gene3D" id="1.10.10.2910">
    <property type="match status" value="1"/>
</dbReference>
<proteinExistence type="predicted"/>
<name>A0AB35IKC5_9FIRM</name>
<gene>
    <name evidence="2" type="ORF">PM738_13920</name>
</gene>
<accession>A0AB35IKC5</accession>
<evidence type="ECO:0000259" key="1">
    <source>
        <dbReference type="Pfam" id="PF06114"/>
    </source>
</evidence>
<comment type="caution">
    <text evidence="2">The sequence shown here is derived from an EMBL/GenBank/DDBJ whole genome shotgun (WGS) entry which is preliminary data.</text>
</comment>
<feature type="domain" description="IrrE N-terminal-like" evidence="1">
    <location>
        <begin position="23"/>
        <end position="109"/>
    </location>
</feature>
<evidence type="ECO:0000313" key="3">
    <source>
        <dbReference type="Proteomes" id="UP001211987"/>
    </source>
</evidence>
<reference evidence="2" key="1">
    <citation type="submission" date="2023-01" db="EMBL/GenBank/DDBJ databases">
        <title>Human gut microbiome strain richness.</title>
        <authorList>
            <person name="Chen-Liaw A."/>
        </authorList>
    </citation>
    <scope>NUCLEOTIDE SEQUENCE</scope>
    <source>
        <strain evidence="2">1001217st2_G6_1001217B_191108</strain>
    </source>
</reference>
<organism evidence="2 3">
    <name type="scientific">Thomasclavelia ramosa</name>
    <dbReference type="NCBI Taxonomy" id="1547"/>
    <lineage>
        <taxon>Bacteria</taxon>
        <taxon>Bacillati</taxon>
        <taxon>Bacillota</taxon>
        <taxon>Erysipelotrichia</taxon>
        <taxon>Erysipelotrichales</taxon>
        <taxon>Coprobacillaceae</taxon>
        <taxon>Thomasclavelia</taxon>
    </lineage>
</organism>
<dbReference type="AlphaFoldDB" id="A0AB35IKC5"/>
<dbReference type="Proteomes" id="UP001211987">
    <property type="component" value="Unassembled WGS sequence"/>
</dbReference>
<dbReference type="RefSeq" id="WP_118143977.1">
    <property type="nucleotide sequence ID" value="NZ_CAXMZC010000001.1"/>
</dbReference>
<protein>
    <submittedName>
        <fullName evidence="2">ImmA/IrrE family metallo-endopeptidase</fullName>
    </submittedName>
</protein>
<evidence type="ECO:0000313" key="2">
    <source>
        <dbReference type="EMBL" id="MDB7084902.1"/>
    </source>
</evidence>